<keyword evidence="9 10" id="KW-0472">Membrane</keyword>
<feature type="transmembrane region" description="Helical" evidence="10">
    <location>
        <begin position="26"/>
        <end position="46"/>
    </location>
</feature>
<feature type="transmembrane region" description="Helical" evidence="10">
    <location>
        <begin position="52"/>
        <end position="70"/>
    </location>
</feature>
<dbReference type="InterPro" id="IPR005467">
    <property type="entry name" value="His_kinase_dom"/>
</dbReference>
<dbReference type="GO" id="GO:0005886">
    <property type="term" value="C:plasma membrane"/>
    <property type="evidence" value="ECO:0007669"/>
    <property type="project" value="UniProtKB-SubCell"/>
</dbReference>
<evidence type="ECO:0000256" key="2">
    <source>
        <dbReference type="ARBA" id="ARBA00001968"/>
    </source>
</evidence>
<dbReference type="SUPFAM" id="SSF47384">
    <property type="entry name" value="Homodimeric domain of signal transducing histidine kinase"/>
    <property type="match status" value="1"/>
</dbReference>
<dbReference type="Pfam" id="PF02518">
    <property type="entry name" value="HATPase_c"/>
    <property type="match status" value="1"/>
</dbReference>
<dbReference type="InterPro" id="IPR035965">
    <property type="entry name" value="PAS-like_dom_sf"/>
</dbReference>
<dbReference type="SUPFAM" id="SSF55785">
    <property type="entry name" value="PYP-like sensor domain (PAS domain)"/>
    <property type="match status" value="1"/>
</dbReference>
<keyword evidence="10" id="KW-0812">Transmembrane</keyword>
<evidence type="ECO:0000256" key="1">
    <source>
        <dbReference type="ARBA" id="ARBA00000085"/>
    </source>
</evidence>
<evidence type="ECO:0000256" key="5">
    <source>
        <dbReference type="ARBA" id="ARBA00022553"/>
    </source>
</evidence>
<evidence type="ECO:0000256" key="6">
    <source>
        <dbReference type="ARBA" id="ARBA00022679"/>
    </source>
</evidence>
<dbReference type="SUPFAM" id="SSF55874">
    <property type="entry name" value="ATPase domain of HSP90 chaperone/DNA topoisomerase II/histidine kinase"/>
    <property type="match status" value="1"/>
</dbReference>
<dbReference type="GO" id="GO:0000155">
    <property type="term" value="F:phosphorelay sensor kinase activity"/>
    <property type="evidence" value="ECO:0007669"/>
    <property type="project" value="InterPro"/>
</dbReference>
<organism evidence="12 13">
    <name type="scientific">Spelaeicoccus albus</name>
    <dbReference type="NCBI Taxonomy" id="1280376"/>
    <lineage>
        <taxon>Bacteria</taxon>
        <taxon>Bacillati</taxon>
        <taxon>Actinomycetota</taxon>
        <taxon>Actinomycetes</taxon>
        <taxon>Micrococcales</taxon>
        <taxon>Brevibacteriaceae</taxon>
        <taxon>Spelaeicoccus</taxon>
    </lineage>
</organism>
<evidence type="ECO:0000256" key="4">
    <source>
        <dbReference type="ARBA" id="ARBA00012438"/>
    </source>
</evidence>
<dbReference type="InterPro" id="IPR036890">
    <property type="entry name" value="HATPase_C_sf"/>
</dbReference>
<comment type="catalytic activity">
    <reaction evidence="1">
        <text>ATP + protein L-histidine = ADP + protein N-phospho-L-histidine.</text>
        <dbReference type="EC" id="2.7.13.3"/>
    </reaction>
</comment>
<evidence type="ECO:0000313" key="12">
    <source>
        <dbReference type="EMBL" id="NYI67571.1"/>
    </source>
</evidence>
<dbReference type="CDD" id="cd00082">
    <property type="entry name" value="HisKA"/>
    <property type="match status" value="1"/>
</dbReference>
<feature type="transmembrane region" description="Helical" evidence="10">
    <location>
        <begin position="123"/>
        <end position="142"/>
    </location>
</feature>
<dbReference type="FunFam" id="3.30.565.10:FF:000006">
    <property type="entry name" value="Sensor histidine kinase WalK"/>
    <property type="match status" value="1"/>
</dbReference>
<feature type="transmembrane region" description="Helical" evidence="10">
    <location>
        <begin position="148"/>
        <end position="171"/>
    </location>
</feature>
<evidence type="ECO:0000256" key="9">
    <source>
        <dbReference type="ARBA" id="ARBA00023136"/>
    </source>
</evidence>
<comment type="subcellular location">
    <subcellularLocation>
        <location evidence="3">Cell membrane</location>
    </subcellularLocation>
</comment>
<accession>A0A7Z0D2B6</accession>
<name>A0A7Z0D2B6_9MICO</name>
<protein>
    <recommendedName>
        <fullName evidence="4">histidine kinase</fullName>
        <ecNumber evidence="4">2.7.13.3</ecNumber>
    </recommendedName>
</protein>
<evidence type="ECO:0000256" key="3">
    <source>
        <dbReference type="ARBA" id="ARBA00004236"/>
    </source>
</evidence>
<dbReference type="Gene3D" id="3.30.565.10">
    <property type="entry name" value="Histidine kinase-like ATPase, C-terminal domain"/>
    <property type="match status" value="1"/>
</dbReference>
<dbReference type="InterPro" id="IPR013656">
    <property type="entry name" value="PAS_4"/>
</dbReference>
<comment type="cofactor">
    <cofactor evidence="2">
        <name>a divalent metal cation</name>
        <dbReference type="ChEBI" id="CHEBI:60240"/>
    </cofactor>
</comment>
<evidence type="ECO:0000256" key="10">
    <source>
        <dbReference type="SAM" id="Phobius"/>
    </source>
</evidence>
<dbReference type="GO" id="GO:0005509">
    <property type="term" value="F:calcium ion binding"/>
    <property type="evidence" value="ECO:0007669"/>
    <property type="project" value="UniProtKB-ARBA"/>
</dbReference>
<dbReference type="Gene3D" id="1.10.287.130">
    <property type="match status" value="1"/>
</dbReference>
<dbReference type="InterPro" id="IPR003594">
    <property type="entry name" value="HATPase_dom"/>
</dbReference>
<dbReference type="SMART" id="SM00387">
    <property type="entry name" value="HATPase_c"/>
    <property type="match status" value="1"/>
</dbReference>
<feature type="domain" description="Histidine kinase" evidence="11">
    <location>
        <begin position="327"/>
        <end position="544"/>
    </location>
</feature>
<dbReference type="EMBL" id="JACBZP010000001">
    <property type="protein sequence ID" value="NYI67571.1"/>
    <property type="molecule type" value="Genomic_DNA"/>
</dbReference>
<dbReference type="EC" id="2.7.13.3" evidence="4"/>
<dbReference type="Pfam" id="PF00512">
    <property type="entry name" value="HisKA"/>
    <property type="match status" value="1"/>
</dbReference>
<keyword evidence="6" id="KW-0808">Transferase</keyword>
<keyword evidence="7 12" id="KW-0418">Kinase</keyword>
<proteinExistence type="predicted"/>
<sequence length="546" mass="58401">MTSFFKRYIDEFTAERASTSATAQQLPFAVTFAIAVAAIAVFRTHTFLEIEFVAGVVIVVAVTILAFVITWPRAATVIMIVPVADFLAIALCSDAAASEGLSLAILCFLPGLWLAILFRGKGAWLATALTMVALIVPDVIRLSPSDDAFVFVRHGLVCLVILAVCGVVVVMRRQLTIGRRHRREALAQSRASKNLLQAIVDSVDVGILAMDNDGNDMIFNRAQREIHAVVSPPENTDKTEAGHLIYDLDGETPLPVGDRAAARALRGESYSGMTMLIGPGTERERALSASARPLTGPDGEHIGTVVAFYDVTELVRTVQAGERFVLMVSHELRTPITSIIGYLDLLVDEAGGTNQAIDEYLAVINRGAERVLSLVDDLLLGARLDNGKLQLNPVPTDVAALIASSAESAEPRAASKNIEIVRRLEPMRPVAVDGARLSQVIDNLLSNAIKYTPAGGRITLSAKTNANNLIIEVADTGIGMTAEETANIFTAFYRAEAAVQRRIDGTGLGLVVSKEIVEQHGGFIAVSSTAGVGSAFRVTIPQLERP</sequence>
<dbReference type="Proteomes" id="UP000539111">
    <property type="component" value="Unassembled WGS sequence"/>
</dbReference>
<dbReference type="GO" id="GO:0009927">
    <property type="term" value="F:histidine phosphotransfer kinase activity"/>
    <property type="evidence" value="ECO:0007669"/>
    <property type="project" value="TreeGrafter"/>
</dbReference>
<dbReference type="InterPro" id="IPR036097">
    <property type="entry name" value="HisK_dim/P_sf"/>
</dbReference>
<dbReference type="PROSITE" id="PS50109">
    <property type="entry name" value="HIS_KIN"/>
    <property type="match status" value="1"/>
</dbReference>
<dbReference type="Gene3D" id="3.30.450.20">
    <property type="entry name" value="PAS domain"/>
    <property type="match status" value="1"/>
</dbReference>
<evidence type="ECO:0000256" key="8">
    <source>
        <dbReference type="ARBA" id="ARBA00023012"/>
    </source>
</evidence>
<dbReference type="Pfam" id="PF08448">
    <property type="entry name" value="PAS_4"/>
    <property type="match status" value="1"/>
</dbReference>
<evidence type="ECO:0000256" key="7">
    <source>
        <dbReference type="ARBA" id="ARBA00022777"/>
    </source>
</evidence>
<dbReference type="RefSeq" id="WP_179427623.1">
    <property type="nucleotide sequence ID" value="NZ_JACBZP010000001.1"/>
</dbReference>
<dbReference type="PANTHER" id="PTHR43047">
    <property type="entry name" value="TWO-COMPONENT HISTIDINE PROTEIN KINASE"/>
    <property type="match status" value="1"/>
</dbReference>
<reference evidence="12 13" key="1">
    <citation type="submission" date="2020-07" db="EMBL/GenBank/DDBJ databases">
        <title>Sequencing the genomes of 1000 actinobacteria strains.</title>
        <authorList>
            <person name="Klenk H.-P."/>
        </authorList>
    </citation>
    <scope>NUCLEOTIDE SEQUENCE [LARGE SCALE GENOMIC DNA]</scope>
    <source>
        <strain evidence="12 13">DSM 26341</strain>
    </source>
</reference>
<dbReference type="InterPro" id="IPR004358">
    <property type="entry name" value="Sig_transdc_His_kin-like_C"/>
</dbReference>
<feature type="transmembrane region" description="Helical" evidence="10">
    <location>
        <begin position="77"/>
        <end position="96"/>
    </location>
</feature>
<dbReference type="PRINTS" id="PR00344">
    <property type="entry name" value="BCTRLSENSOR"/>
</dbReference>
<comment type="caution">
    <text evidence="12">The sequence shown here is derived from an EMBL/GenBank/DDBJ whole genome shotgun (WGS) entry which is preliminary data.</text>
</comment>
<dbReference type="InterPro" id="IPR003661">
    <property type="entry name" value="HisK_dim/P_dom"/>
</dbReference>
<keyword evidence="5" id="KW-0597">Phosphoprotein</keyword>
<keyword evidence="8" id="KW-0902">Two-component regulatory system</keyword>
<evidence type="ECO:0000259" key="11">
    <source>
        <dbReference type="PROSITE" id="PS50109"/>
    </source>
</evidence>
<evidence type="ECO:0000313" key="13">
    <source>
        <dbReference type="Proteomes" id="UP000539111"/>
    </source>
</evidence>
<dbReference type="PANTHER" id="PTHR43047:SF72">
    <property type="entry name" value="OSMOSENSING HISTIDINE PROTEIN KINASE SLN1"/>
    <property type="match status" value="1"/>
</dbReference>
<dbReference type="AlphaFoldDB" id="A0A7Z0D2B6"/>
<gene>
    <name evidence="12" type="ORF">BJY26_001877</name>
</gene>
<feature type="transmembrane region" description="Helical" evidence="10">
    <location>
        <begin position="102"/>
        <end position="118"/>
    </location>
</feature>
<keyword evidence="13" id="KW-1185">Reference proteome</keyword>
<keyword evidence="10" id="KW-1133">Transmembrane helix</keyword>
<dbReference type="FunFam" id="1.10.287.130:FF:000001">
    <property type="entry name" value="Two-component sensor histidine kinase"/>
    <property type="match status" value="1"/>
</dbReference>
<dbReference type="SMART" id="SM00388">
    <property type="entry name" value="HisKA"/>
    <property type="match status" value="1"/>
</dbReference>